<sequence>MAKPDETSEIIERIYDVAVDPSRYEAMLDVWEQRLSVLRLKADEEASLPIEADTGIEAHLERADIFLQRLFDLQADAGRSPLDLEAKAAFLVDQALRIDSVNEAARATLGLAPGRALDGLPLHSDDVAKLKAAIRRQLPAKTPEPTLLRFTSASSDRSILFHVALYLPGNGQTPFVLVRTTELGWPTHLSKTMREAFNLTAAEVEVVRALAEGRSLREISEERGRSLATVRTQISAILAKTETHSQTELIRLTLGLMDVVGTIPASRNGSLGASTLLPIPFRSRLTPDGRRSDWIEFGDPGGRPLLFLPLDYGMIRWSRQAEIAAEQRGIRVISVVRPGYGFSAPLPAKVSYREGVGADLRGLLDHLGIEKAAALVLGADLRFAMALARLDPTRLTGIFGCSAALPVVNARQYERMGKWHRFILANARYAPRILPFLVRSGFALARSVGKESFFRSVNASSPADLRTFSDPEIRAAILLGSDICLSSEHSAHDVFARECIDSESDWADLVRACSVPVRLLQGAEDPQTPAQTVRELMPVFPHLDIEIVEDAGQLLFFQHWPRVLDELETMLPK</sequence>
<dbReference type="GO" id="GO:0003677">
    <property type="term" value="F:DNA binding"/>
    <property type="evidence" value="ECO:0007669"/>
    <property type="project" value="InterPro"/>
</dbReference>
<comment type="caution">
    <text evidence="2">The sequence shown here is derived from an EMBL/GenBank/DDBJ whole genome shotgun (WGS) entry which is preliminary data.</text>
</comment>
<dbReference type="InterPro" id="IPR029058">
    <property type="entry name" value="AB_hydrolase_fold"/>
</dbReference>
<evidence type="ECO:0000259" key="1">
    <source>
        <dbReference type="PROSITE" id="PS50043"/>
    </source>
</evidence>
<dbReference type="InterPro" id="IPR000014">
    <property type="entry name" value="PAS"/>
</dbReference>
<evidence type="ECO:0000313" key="2">
    <source>
        <dbReference type="EMBL" id="GHD05206.1"/>
    </source>
</evidence>
<dbReference type="CDD" id="cd06170">
    <property type="entry name" value="LuxR_C_like"/>
    <property type="match status" value="1"/>
</dbReference>
<dbReference type="SMART" id="SM00421">
    <property type="entry name" value="HTH_LUXR"/>
    <property type="match status" value="1"/>
</dbReference>
<dbReference type="EMBL" id="BMZQ01000001">
    <property type="protein sequence ID" value="GHD05206.1"/>
    <property type="molecule type" value="Genomic_DNA"/>
</dbReference>
<dbReference type="SUPFAM" id="SSF46894">
    <property type="entry name" value="C-terminal effector domain of the bipartite response regulators"/>
    <property type="match status" value="1"/>
</dbReference>
<gene>
    <name evidence="2" type="ORF">GCM10016234_00910</name>
</gene>
<proteinExistence type="predicted"/>
<reference evidence="2" key="2">
    <citation type="submission" date="2020-09" db="EMBL/GenBank/DDBJ databases">
        <authorList>
            <person name="Sun Q."/>
            <person name="Kim S."/>
        </authorList>
    </citation>
    <scope>NUCLEOTIDE SEQUENCE</scope>
    <source>
        <strain evidence="2">KCTC 42249</strain>
    </source>
</reference>
<dbReference type="Proteomes" id="UP000630142">
    <property type="component" value="Unassembled WGS sequence"/>
</dbReference>
<accession>A0A8J3DM94</accession>
<dbReference type="AlphaFoldDB" id="A0A8J3DM94"/>
<dbReference type="InterPro" id="IPR016032">
    <property type="entry name" value="Sig_transdc_resp-reg_C-effctor"/>
</dbReference>
<dbReference type="InterPro" id="IPR036388">
    <property type="entry name" value="WH-like_DNA-bd_sf"/>
</dbReference>
<reference evidence="2" key="1">
    <citation type="journal article" date="2014" name="Int. J. Syst. Evol. Microbiol.">
        <title>Complete genome sequence of Corynebacterium casei LMG S-19264T (=DSM 44701T), isolated from a smear-ripened cheese.</title>
        <authorList>
            <consortium name="US DOE Joint Genome Institute (JGI-PGF)"/>
            <person name="Walter F."/>
            <person name="Albersmeier A."/>
            <person name="Kalinowski J."/>
            <person name="Ruckert C."/>
        </authorList>
    </citation>
    <scope>NUCLEOTIDE SEQUENCE</scope>
    <source>
        <strain evidence="2">KCTC 42249</strain>
    </source>
</reference>
<dbReference type="RefSeq" id="WP_189500829.1">
    <property type="nucleotide sequence ID" value="NZ_BMZQ01000001.1"/>
</dbReference>
<protein>
    <submittedName>
        <fullName evidence="2">Helix-turn-helix transcriptional regulator</fullName>
    </submittedName>
</protein>
<dbReference type="PROSITE" id="PS50043">
    <property type="entry name" value="HTH_LUXR_2"/>
    <property type="match status" value="1"/>
</dbReference>
<dbReference type="GO" id="GO:0006355">
    <property type="term" value="P:regulation of DNA-templated transcription"/>
    <property type="evidence" value="ECO:0007669"/>
    <property type="project" value="InterPro"/>
</dbReference>
<evidence type="ECO:0000313" key="3">
    <source>
        <dbReference type="Proteomes" id="UP000630142"/>
    </source>
</evidence>
<dbReference type="Gene3D" id="1.10.10.10">
    <property type="entry name" value="Winged helix-like DNA-binding domain superfamily/Winged helix DNA-binding domain"/>
    <property type="match status" value="1"/>
</dbReference>
<feature type="domain" description="HTH luxR-type" evidence="1">
    <location>
        <begin position="192"/>
        <end position="257"/>
    </location>
</feature>
<dbReference type="CDD" id="cd00130">
    <property type="entry name" value="PAS"/>
    <property type="match status" value="1"/>
</dbReference>
<dbReference type="Pfam" id="PF00196">
    <property type="entry name" value="GerE"/>
    <property type="match status" value="1"/>
</dbReference>
<dbReference type="Gene3D" id="3.40.50.1820">
    <property type="entry name" value="alpha/beta hydrolase"/>
    <property type="match status" value="1"/>
</dbReference>
<keyword evidence="3" id="KW-1185">Reference proteome</keyword>
<dbReference type="InterPro" id="IPR000792">
    <property type="entry name" value="Tscrpt_reg_LuxR_C"/>
</dbReference>
<organism evidence="2 3">
    <name type="scientific">Tianweitania populi</name>
    <dbReference type="NCBI Taxonomy" id="1607949"/>
    <lineage>
        <taxon>Bacteria</taxon>
        <taxon>Pseudomonadati</taxon>
        <taxon>Pseudomonadota</taxon>
        <taxon>Alphaproteobacteria</taxon>
        <taxon>Hyphomicrobiales</taxon>
        <taxon>Phyllobacteriaceae</taxon>
        <taxon>Tianweitania</taxon>
    </lineage>
</organism>
<dbReference type="SUPFAM" id="SSF53474">
    <property type="entry name" value="alpha/beta-Hydrolases"/>
    <property type="match status" value="1"/>
</dbReference>
<name>A0A8J3DM94_9HYPH</name>